<feature type="domain" description="SUN" evidence="7">
    <location>
        <begin position="620"/>
        <end position="793"/>
    </location>
</feature>
<sequence>MPTETPPGYRSLRSGYSQRYKHESSSPSEQVLNRRNYLDSAKDRNPNSSLSELRDTTVNIASAFNQANRNGNTSPADGGKSTSFNFFRAGHSQTPKHSQDNAYNLYPKLDDSLMKDHSFQRTQSSLSHVDEDPLSTILDNYTNNTMNNSGRVVRELSVSDADLQANPFAEEELLFKYPEEERRRRLEADSRETTPRNSKSRSATPAFETLDAWRKRIDGLSDLNGSDKSDISDVSDKESIRSGSTQNNAPNRTYLWQPLQRLLDSTFRWLMFWVFMIFWTIKEAMVTALHLTLNIADYIIATPAIIVLTRLQKLVHFLTGKNLVDEEMLKKAKQPSTSVWRRLTRLAPMIFIICATALLVENTDIPRNVHTPTAENVKSALQSVPLLFERVFSGWHWAPQHELPKSSEELASRVVAMEKHTKVLADTAQKLRQNDNRLEKLEAADAKKVDDLNARLAELEGLIQTLSRETGKSISAELTKYRKGFDEAITKTIDKGNRISKMQKNIEDLQMQLKRLTDFEASIITMEQKLNDLKVPSNVDDLNKITKELENRVSRAEATALLHSQLDNFKQEMLNHIKAGKAVDLEPDALEVVDRKINDALLKYHQDYLSIPDYALASSGARIIPRLTSTTYEIEPVDSVKRLIHKVMPLRDTSSAIVVLHPDTTVGQCWPMQGNSGSIGILLSKTITVTGVTIEHAGKQVLPDRRSAPKDFAVWAVYGDNLGQIKGDTFGEQSQHSVELATGQYDANDESVLQTFAVDHKKPTRAVVIRINSNWGHPDYTCLYRVRIHGEPMPNTL</sequence>
<dbReference type="Pfam" id="PF07738">
    <property type="entry name" value="Sad1_UNC"/>
    <property type="match status" value="1"/>
</dbReference>
<dbReference type="InterPro" id="IPR012919">
    <property type="entry name" value="SUN_dom"/>
</dbReference>
<feature type="region of interest" description="Disordered" evidence="6">
    <location>
        <begin position="226"/>
        <end position="247"/>
    </location>
</feature>
<feature type="compositionally biased region" description="Basic and acidic residues" evidence="6">
    <location>
        <begin position="36"/>
        <end position="45"/>
    </location>
</feature>
<comment type="subcellular location">
    <subcellularLocation>
        <location evidence="1">Membrane</location>
    </subcellularLocation>
</comment>
<accession>A0A8H7UBE5</accession>
<dbReference type="PANTHER" id="PTHR12911:SF8">
    <property type="entry name" value="KLAROID PROTEIN-RELATED"/>
    <property type="match status" value="1"/>
</dbReference>
<dbReference type="AlphaFoldDB" id="A0A8H7UBE5"/>
<keyword evidence="3" id="KW-1133">Transmembrane helix</keyword>
<reference evidence="8" key="1">
    <citation type="submission" date="2020-12" db="EMBL/GenBank/DDBJ databases">
        <title>Metabolic potential, ecology and presence of endohyphal bacteria is reflected in genomic diversity of Mucoromycotina.</title>
        <authorList>
            <person name="Muszewska A."/>
            <person name="Okrasinska A."/>
            <person name="Steczkiewicz K."/>
            <person name="Drgas O."/>
            <person name="Orlowska M."/>
            <person name="Perlinska-Lenart U."/>
            <person name="Aleksandrzak-Piekarczyk T."/>
            <person name="Szatraj K."/>
            <person name="Zielenkiewicz U."/>
            <person name="Pilsyk S."/>
            <person name="Malc E."/>
            <person name="Mieczkowski P."/>
            <person name="Kruszewska J.S."/>
            <person name="Biernat P."/>
            <person name="Pawlowska J."/>
        </authorList>
    </citation>
    <scope>NUCLEOTIDE SEQUENCE</scope>
    <source>
        <strain evidence="8">WA0000067209</strain>
    </source>
</reference>
<feature type="compositionally biased region" description="Basic and acidic residues" evidence="6">
    <location>
        <begin position="182"/>
        <end position="194"/>
    </location>
</feature>
<dbReference type="EMBL" id="JAEPQZ010000014">
    <property type="protein sequence ID" value="KAG2173723.1"/>
    <property type="molecule type" value="Genomic_DNA"/>
</dbReference>
<feature type="coiled-coil region" evidence="5">
    <location>
        <begin position="499"/>
        <end position="559"/>
    </location>
</feature>
<protein>
    <recommendedName>
        <fullName evidence="7">SUN domain-containing protein</fullName>
    </recommendedName>
</protein>
<keyword evidence="9" id="KW-1185">Reference proteome</keyword>
<keyword evidence="2" id="KW-0812">Transmembrane</keyword>
<keyword evidence="5" id="KW-0175">Coiled coil</keyword>
<keyword evidence="4" id="KW-0472">Membrane</keyword>
<feature type="compositionally biased region" description="Basic and acidic residues" evidence="6">
    <location>
        <begin position="226"/>
        <end position="240"/>
    </location>
</feature>
<evidence type="ECO:0000256" key="2">
    <source>
        <dbReference type="ARBA" id="ARBA00022692"/>
    </source>
</evidence>
<feature type="region of interest" description="Disordered" evidence="6">
    <location>
        <begin position="1"/>
        <end position="53"/>
    </location>
</feature>
<feature type="region of interest" description="Disordered" evidence="6">
    <location>
        <begin position="182"/>
        <end position="204"/>
    </location>
</feature>
<evidence type="ECO:0000313" key="9">
    <source>
        <dbReference type="Proteomes" id="UP000654370"/>
    </source>
</evidence>
<evidence type="ECO:0000256" key="1">
    <source>
        <dbReference type="ARBA" id="ARBA00004370"/>
    </source>
</evidence>
<evidence type="ECO:0000256" key="3">
    <source>
        <dbReference type="ARBA" id="ARBA00022989"/>
    </source>
</evidence>
<comment type="caution">
    <text evidence="8">The sequence shown here is derived from an EMBL/GenBank/DDBJ whole genome shotgun (WGS) entry which is preliminary data.</text>
</comment>
<dbReference type="GO" id="GO:0043495">
    <property type="term" value="F:protein-membrane adaptor activity"/>
    <property type="evidence" value="ECO:0007669"/>
    <property type="project" value="TreeGrafter"/>
</dbReference>
<feature type="coiled-coil region" evidence="5">
    <location>
        <begin position="424"/>
        <end position="469"/>
    </location>
</feature>
<gene>
    <name evidence="8" type="ORF">INT43_005143</name>
</gene>
<evidence type="ECO:0000256" key="5">
    <source>
        <dbReference type="SAM" id="Coils"/>
    </source>
</evidence>
<dbReference type="Proteomes" id="UP000654370">
    <property type="component" value="Unassembled WGS sequence"/>
</dbReference>
<dbReference type="InterPro" id="IPR045119">
    <property type="entry name" value="SUN1-5"/>
</dbReference>
<dbReference type="Gene3D" id="2.60.120.260">
    <property type="entry name" value="Galactose-binding domain-like"/>
    <property type="match status" value="1"/>
</dbReference>
<dbReference type="GO" id="GO:0034993">
    <property type="term" value="C:meiotic nuclear membrane microtubule tethering complex"/>
    <property type="evidence" value="ECO:0007669"/>
    <property type="project" value="TreeGrafter"/>
</dbReference>
<name>A0A8H7UBE5_MORIS</name>
<dbReference type="PROSITE" id="PS51469">
    <property type="entry name" value="SUN"/>
    <property type="match status" value="1"/>
</dbReference>
<evidence type="ECO:0000256" key="6">
    <source>
        <dbReference type="SAM" id="MobiDB-lite"/>
    </source>
</evidence>
<dbReference type="OrthoDB" id="342281at2759"/>
<dbReference type="PANTHER" id="PTHR12911">
    <property type="entry name" value="SAD1/UNC-84-LIKE PROTEIN-RELATED"/>
    <property type="match status" value="1"/>
</dbReference>
<evidence type="ECO:0000313" key="8">
    <source>
        <dbReference type="EMBL" id="KAG2173723.1"/>
    </source>
</evidence>
<evidence type="ECO:0000256" key="4">
    <source>
        <dbReference type="ARBA" id="ARBA00023136"/>
    </source>
</evidence>
<organism evidence="8 9">
    <name type="scientific">Mortierella isabellina</name>
    <name type="common">Filamentous fungus</name>
    <name type="synonym">Umbelopsis isabellina</name>
    <dbReference type="NCBI Taxonomy" id="91625"/>
    <lineage>
        <taxon>Eukaryota</taxon>
        <taxon>Fungi</taxon>
        <taxon>Fungi incertae sedis</taxon>
        <taxon>Mucoromycota</taxon>
        <taxon>Mucoromycotina</taxon>
        <taxon>Umbelopsidomycetes</taxon>
        <taxon>Umbelopsidales</taxon>
        <taxon>Umbelopsidaceae</taxon>
        <taxon>Umbelopsis</taxon>
    </lineage>
</organism>
<proteinExistence type="predicted"/>
<evidence type="ECO:0000259" key="7">
    <source>
        <dbReference type="PROSITE" id="PS51469"/>
    </source>
</evidence>